<reference evidence="2 3" key="1">
    <citation type="submission" date="2024-11" db="EMBL/GenBank/DDBJ databases">
        <title>Chromosome-level genome assembly of the freshwater bivalve Anodonta woodiana.</title>
        <authorList>
            <person name="Chen X."/>
        </authorList>
    </citation>
    <scope>NUCLEOTIDE SEQUENCE [LARGE SCALE GENOMIC DNA]</scope>
    <source>
        <strain evidence="2">MN2024</strain>
        <tissue evidence="2">Gills</tissue>
    </source>
</reference>
<feature type="region of interest" description="Disordered" evidence="1">
    <location>
        <begin position="639"/>
        <end position="659"/>
    </location>
</feature>
<evidence type="ECO:0000313" key="2">
    <source>
        <dbReference type="EMBL" id="KAL3861045.1"/>
    </source>
</evidence>
<feature type="compositionally biased region" description="Polar residues" evidence="1">
    <location>
        <begin position="639"/>
        <end position="648"/>
    </location>
</feature>
<evidence type="ECO:0000313" key="3">
    <source>
        <dbReference type="Proteomes" id="UP001634394"/>
    </source>
</evidence>
<accession>A0ABD3VHU9</accession>
<protein>
    <submittedName>
        <fullName evidence="2">Uncharacterized protein</fullName>
    </submittedName>
</protein>
<feature type="region of interest" description="Disordered" evidence="1">
    <location>
        <begin position="233"/>
        <end position="291"/>
    </location>
</feature>
<sequence length="877" mass="96943">MASSNTYRARPVIITGSEARASRSSNLNGKYFSSVNDENTVSQIDARHRQGSLSKVTFGSASQESGEITRAGNVKREEMGQSAGQKAKKIQEPQPFSRTNVTKHDEIWNKESDAPRQTSDLLSPPMKYITPQTTEELWKNFDPMDVLDSASDRSDSSTDTMIMMTTEEEQKNKEKINHSLKKYEQKYVVPSGFHSDTHLGENRDRTVSETNRPTQESQIRQPVKVFINHGTNVHGDLSPDDGYGTNSSSGTVSSPFSLGFPTLSTNASADPENSNQGTANRTKLPNGAIKLKGQTSVRDTWAVKRKGRVNDIQDDTLQERLQQLAIIEEEEGSVTSENQGSIHRKQSVNQPSNRNRTFQSETDVNIRQTNGTNGSRSQPSESDRIKQRQNVHPDLVRNPQQLPSPRSFDQSAKNRKRDPGRERPNSQLGHDTGSLSLIDTNSPSMRMVNMNPVYPNRNVGQLGVGQRSAFQNVNGGVSGRDARNGRKVPVVGHVLVGQVDVSASGQPNSPVTSQPNPVALGYLDEPRFGQSIVPAMGQPSSPALELSDVSEIQGYLDSEENDGNRSPISPSLQAMRGDLLEKWSDMDRNYRNYCGFDDGLDGTSLPDDIKVNYFKDKVLKHSYGNDNYYQPDSYTTIEPSNQAVTTSKSGDKGGTHTTSKNKLFQLLPNMFRPASYRKTNAEIEKEQNTKTPRSTTGSTFDLKRRSLEPEYVNINDLDIPSSTLGRHASVDNLHKRPVFASSRDICKLFQMSGHGQDLWSRPGSQRHSFHAMPASYRNVENGQNLQVEMRPRASSTSVTSSNKTQMMQSVENRMAVIQQRTSNGQVHNVQGLQGGRGPTVDSLAANQRAMYSERTTNTSGSVKAQISPADSKLSTLV</sequence>
<gene>
    <name evidence="2" type="ORF">ACJMK2_007136</name>
</gene>
<feature type="compositionally biased region" description="Polar residues" evidence="1">
    <location>
        <begin position="333"/>
        <end position="380"/>
    </location>
</feature>
<feature type="region of interest" description="Disordered" evidence="1">
    <location>
        <begin position="331"/>
        <end position="443"/>
    </location>
</feature>
<name>A0ABD3VHU9_SINWO</name>
<feature type="compositionally biased region" description="Basic and acidic residues" evidence="1">
    <location>
        <begin position="102"/>
        <end position="114"/>
    </location>
</feature>
<feature type="compositionally biased region" description="Polar residues" evidence="1">
    <location>
        <begin position="244"/>
        <end position="283"/>
    </location>
</feature>
<comment type="caution">
    <text evidence="2">The sequence shown here is derived from an EMBL/GenBank/DDBJ whole genome shotgun (WGS) entry which is preliminary data.</text>
</comment>
<dbReference type="AlphaFoldDB" id="A0ABD3VHU9"/>
<feature type="compositionally biased region" description="Polar residues" evidence="1">
    <location>
        <begin position="57"/>
        <end position="66"/>
    </location>
</feature>
<proteinExistence type="predicted"/>
<feature type="region of interest" description="Disordered" evidence="1">
    <location>
        <begin position="57"/>
        <end position="125"/>
    </location>
</feature>
<feature type="compositionally biased region" description="Basic and acidic residues" evidence="1">
    <location>
        <begin position="195"/>
        <end position="207"/>
    </location>
</feature>
<feature type="compositionally biased region" description="Polar residues" evidence="1">
    <location>
        <begin position="208"/>
        <end position="218"/>
    </location>
</feature>
<organism evidence="2 3">
    <name type="scientific">Sinanodonta woodiana</name>
    <name type="common">Chinese pond mussel</name>
    <name type="synonym">Anodonta woodiana</name>
    <dbReference type="NCBI Taxonomy" id="1069815"/>
    <lineage>
        <taxon>Eukaryota</taxon>
        <taxon>Metazoa</taxon>
        <taxon>Spiralia</taxon>
        <taxon>Lophotrochozoa</taxon>
        <taxon>Mollusca</taxon>
        <taxon>Bivalvia</taxon>
        <taxon>Autobranchia</taxon>
        <taxon>Heteroconchia</taxon>
        <taxon>Palaeoheterodonta</taxon>
        <taxon>Unionida</taxon>
        <taxon>Unionoidea</taxon>
        <taxon>Unionidae</taxon>
        <taxon>Unioninae</taxon>
        <taxon>Sinanodonta</taxon>
    </lineage>
</organism>
<feature type="compositionally biased region" description="Polar residues" evidence="1">
    <location>
        <begin position="398"/>
        <end position="411"/>
    </location>
</feature>
<dbReference type="EMBL" id="JBJQND010000011">
    <property type="protein sequence ID" value="KAL3861045.1"/>
    <property type="molecule type" value="Genomic_DNA"/>
</dbReference>
<keyword evidence="3" id="KW-1185">Reference proteome</keyword>
<feature type="region of interest" description="Disordered" evidence="1">
    <location>
        <begin position="853"/>
        <end position="877"/>
    </location>
</feature>
<feature type="region of interest" description="Disordered" evidence="1">
    <location>
        <begin position="192"/>
        <end position="218"/>
    </location>
</feature>
<dbReference type="Proteomes" id="UP001634394">
    <property type="component" value="Unassembled WGS sequence"/>
</dbReference>
<feature type="compositionally biased region" description="Polar residues" evidence="1">
    <location>
        <begin position="853"/>
        <end position="864"/>
    </location>
</feature>
<evidence type="ECO:0000256" key="1">
    <source>
        <dbReference type="SAM" id="MobiDB-lite"/>
    </source>
</evidence>
<feature type="compositionally biased region" description="Polar residues" evidence="1">
    <location>
        <begin position="425"/>
        <end position="443"/>
    </location>
</feature>